<accession>A0ACA9MQ14</accession>
<protein>
    <submittedName>
        <fullName evidence="1">5841_t:CDS:1</fullName>
    </submittedName>
</protein>
<gene>
    <name evidence="1" type="ORF">SCALOS_LOCUS6934</name>
</gene>
<name>A0ACA9MQ14_9GLOM</name>
<reference evidence="1" key="1">
    <citation type="submission" date="2021-06" db="EMBL/GenBank/DDBJ databases">
        <authorList>
            <person name="Kallberg Y."/>
            <person name="Tangrot J."/>
            <person name="Rosling A."/>
        </authorList>
    </citation>
    <scope>NUCLEOTIDE SEQUENCE</scope>
    <source>
        <strain evidence="1">AU212A</strain>
    </source>
</reference>
<evidence type="ECO:0000313" key="2">
    <source>
        <dbReference type="Proteomes" id="UP000789860"/>
    </source>
</evidence>
<evidence type="ECO:0000313" key="1">
    <source>
        <dbReference type="EMBL" id="CAG8601400.1"/>
    </source>
</evidence>
<comment type="caution">
    <text evidence="1">The sequence shown here is derived from an EMBL/GenBank/DDBJ whole genome shotgun (WGS) entry which is preliminary data.</text>
</comment>
<proteinExistence type="predicted"/>
<feature type="non-terminal residue" evidence="1">
    <location>
        <position position="56"/>
    </location>
</feature>
<dbReference type="EMBL" id="CAJVPM010014518">
    <property type="protein sequence ID" value="CAG8601400.1"/>
    <property type="molecule type" value="Genomic_DNA"/>
</dbReference>
<sequence>KKCLTEVDQLVEQESDEQVIPLFLTEQVEVINENNNLEISNQQSSEPKGIWYNIKN</sequence>
<feature type="non-terminal residue" evidence="1">
    <location>
        <position position="1"/>
    </location>
</feature>
<keyword evidence="2" id="KW-1185">Reference proteome</keyword>
<dbReference type="Proteomes" id="UP000789860">
    <property type="component" value="Unassembled WGS sequence"/>
</dbReference>
<organism evidence="1 2">
    <name type="scientific">Scutellospora calospora</name>
    <dbReference type="NCBI Taxonomy" id="85575"/>
    <lineage>
        <taxon>Eukaryota</taxon>
        <taxon>Fungi</taxon>
        <taxon>Fungi incertae sedis</taxon>
        <taxon>Mucoromycota</taxon>
        <taxon>Glomeromycotina</taxon>
        <taxon>Glomeromycetes</taxon>
        <taxon>Diversisporales</taxon>
        <taxon>Gigasporaceae</taxon>
        <taxon>Scutellospora</taxon>
    </lineage>
</organism>